<gene>
    <name evidence="2" type="ORF">S03H2_30959</name>
</gene>
<reference evidence="2" key="1">
    <citation type="journal article" date="2014" name="Front. Microbiol.">
        <title>High frequency of phylogenetically diverse reductive dehalogenase-homologous genes in deep subseafloor sedimentary metagenomes.</title>
        <authorList>
            <person name="Kawai M."/>
            <person name="Futagami T."/>
            <person name="Toyoda A."/>
            <person name="Takaki Y."/>
            <person name="Nishi S."/>
            <person name="Hori S."/>
            <person name="Arai W."/>
            <person name="Tsubouchi T."/>
            <person name="Morono Y."/>
            <person name="Uchiyama I."/>
            <person name="Ito T."/>
            <person name="Fujiyama A."/>
            <person name="Inagaki F."/>
            <person name="Takami H."/>
        </authorList>
    </citation>
    <scope>NUCLEOTIDE SEQUENCE</scope>
    <source>
        <strain evidence="2">Expedition CK06-06</strain>
    </source>
</reference>
<comment type="caution">
    <text evidence="2">The sequence shown here is derived from an EMBL/GenBank/DDBJ whole genome shotgun (WGS) entry which is preliminary data.</text>
</comment>
<name>X1I1P6_9ZZZZ</name>
<organism evidence="2">
    <name type="scientific">marine sediment metagenome</name>
    <dbReference type="NCBI Taxonomy" id="412755"/>
    <lineage>
        <taxon>unclassified sequences</taxon>
        <taxon>metagenomes</taxon>
        <taxon>ecological metagenomes</taxon>
    </lineage>
</organism>
<evidence type="ECO:0000313" key="2">
    <source>
        <dbReference type="EMBL" id="GAH59979.1"/>
    </source>
</evidence>
<feature type="non-terminal residue" evidence="2">
    <location>
        <position position="1"/>
    </location>
</feature>
<dbReference type="PANTHER" id="PTHR46017:SF1">
    <property type="entry name" value="ALPHA-MANNOSIDASE 2C1"/>
    <property type="match status" value="1"/>
</dbReference>
<dbReference type="SUPFAM" id="SSF74650">
    <property type="entry name" value="Galactose mutarotase-like"/>
    <property type="match status" value="1"/>
</dbReference>
<dbReference type="InterPro" id="IPR011013">
    <property type="entry name" value="Gal_mutarotase_sf_dom"/>
</dbReference>
<feature type="domain" description="Glycosyl hydrolase family 38 C-terminal" evidence="1">
    <location>
        <begin position="4"/>
        <end position="213"/>
    </location>
</feature>
<dbReference type="AlphaFoldDB" id="X1I1P6"/>
<dbReference type="EMBL" id="BARU01018750">
    <property type="protein sequence ID" value="GAH59979.1"/>
    <property type="molecule type" value="Genomic_DNA"/>
</dbReference>
<dbReference type="GO" id="GO:0009313">
    <property type="term" value="P:oligosaccharide catabolic process"/>
    <property type="evidence" value="ECO:0007669"/>
    <property type="project" value="TreeGrafter"/>
</dbReference>
<protein>
    <recommendedName>
        <fullName evidence="1">Glycosyl hydrolase family 38 C-terminal domain-containing protein</fullName>
    </recommendedName>
</protein>
<accession>X1I1P6</accession>
<evidence type="ECO:0000259" key="1">
    <source>
        <dbReference type="Pfam" id="PF07748"/>
    </source>
</evidence>
<dbReference type="InterPro" id="IPR011682">
    <property type="entry name" value="Glyco_hydro_38_C"/>
</dbReference>
<dbReference type="GO" id="GO:0006013">
    <property type="term" value="P:mannose metabolic process"/>
    <property type="evidence" value="ECO:0007669"/>
    <property type="project" value="InterPro"/>
</dbReference>
<dbReference type="GO" id="GO:0004559">
    <property type="term" value="F:alpha-mannosidase activity"/>
    <property type="evidence" value="ECO:0007669"/>
    <property type="project" value="InterPro"/>
</dbReference>
<dbReference type="GO" id="GO:0030246">
    <property type="term" value="F:carbohydrate binding"/>
    <property type="evidence" value="ECO:0007669"/>
    <property type="project" value="InterPro"/>
</dbReference>
<feature type="non-terminal residue" evidence="2">
    <location>
        <position position="291"/>
    </location>
</feature>
<dbReference type="Gene3D" id="2.70.98.30">
    <property type="entry name" value="Golgi alpha-mannosidase II, domain 4"/>
    <property type="match status" value="1"/>
</dbReference>
<dbReference type="PANTHER" id="PTHR46017">
    <property type="entry name" value="ALPHA-MANNOSIDASE 2C1"/>
    <property type="match status" value="1"/>
</dbReference>
<proteinExistence type="predicted"/>
<sequence>SESMTLKLDPTTGAIIELSSPNLNKGKNLLKGNSSNLTFGFHDVGTPQDPEQHAWNLTPEYWKNPLDLPNDRNVNIEITDVGPIFASIKISRTLGISLVIQKITLFYDCPEIFMKYLTDWKQKDAMLKLIYSTSTNAEVVTADAAYSAIESKTNPETPCDRARYEKICHKYFDLSTPDNKWGLAMLNEGKYGFDVNGGIMKLTMLRACKYPSPAPEAWVNMERNENEKTFENNVPIYSGLGPFSCRFALFPHEGGALRKSNGSPNAIVKRKAEEFNKPVIVIPSNDFKFSQ</sequence>
<dbReference type="Pfam" id="PF07748">
    <property type="entry name" value="Glyco_hydro_38C"/>
    <property type="match status" value="1"/>
</dbReference>